<organism evidence="1 2">
    <name type="scientific">Panagrolaimus sp. PS1159</name>
    <dbReference type="NCBI Taxonomy" id="55785"/>
    <lineage>
        <taxon>Eukaryota</taxon>
        <taxon>Metazoa</taxon>
        <taxon>Ecdysozoa</taxon>
        <taxon>Nematoda</taxon>
        <taxon>Chromadorea</taxon>
        <taxon>Rhabditida</taxon>
        <taxon>Tylenchina</taxon>
        <taxon>Panagrolaimomorpha</taxon>
        <taxon>Panagrolaimoidea</taxon>
        <taxon>Panagrolaimidae</taxon>
        <taxon>Panagrolaimus</taxon>
    </lineage>
</organism>
<name>A0AC35GWL1_9BILA</name>
<accession>A0AC35GWL1</accession>
<protein>
    <submittedName>
        <fullName evidence="2">Uncharacterized protein</fullName>
    </submittedName>
</protein>
<reference evidence="2" key="1">
    <citation type="submission" date="2022-11" db="UniProtKB">
        <authorList>
            <consortium name="WormBaseParasite"/>
        </authorList>
    </citation>
    <scope>IDENTIFICATION</scope>
</reference>
<dbReference type="WBParaSite" id="PS1159_v2.g9390.t1">
    <property type="protein sequence ID" value="PS1159_v2.g9390.t1"/>
    <property type="gene ID" value="PS1159_v2.g9390"/>
</dbReference>
<evidence type="ECO:0000313" key="1">
    <source>
        <dbReference type="Proteomes" id="UP000887580"/>
    </source>
</evidence>
<evidence type="ECO:0000313" key="2">
    <source>
        <dbReference type="WBParaSite" id="PS1159_v2.g9390.t1"/>
    </source>
</evidence>
<sequence length="55" mass="6289">MYHRKTKVLLAVLGLFVIFLTFNHIKRNNNGFKNNIVPMAPDYKDPGFKNLSGPV</sequence>
<dbReference type="Proteomes" id="UP000887580">
    <property type="component" value="Unplaced"/>
</dbReference>
<proteinExistence type="predicted"/>